<keyword evidence="4" id="KW-0808">Transferase</keyword>
<dbReference type="GO" id="GO:0005524">
    <property type="term" value="F:ATP binding"/>
    <property type="evidence" value="ECO:0007669"/>
    <property type="project" value="UniProtKB-KW"/>
</dbReference>
<keyword evidence="6 11" id="KW-0418">Kinase</keyword>
<dbReference type="InterPro" id="IPR005467">
    <property type="entry name" value="His_kinase_dom"/>
</dbReference>
<dbReference type="Pfam" id="PF00512">
    <property type="entry name" value="HisKA"/>
    <property type="match status" value="1"/>
</dbReference>
<organism evidence="11 12">
    <name type="scientific">Pedosphaera parvula (strain Ellin514)</name>
    <dbReference type="NCBI Taxonomy" id="320771"/>
    <lineage>
        <taxon>Bacteria</taxon>
        <taxon>Pseudomonadati</taxon>
        <taxon>Verrucomicrobiota</taxon>
        <taxon>Pedosphaerae</taxon>
        <taxon>Pedosphaerales</taxon>
        <taxon>Pedosphaeraceae</taxon>
        <taxon>Pedosphaera</taxon>
    </lineage>
</organism>
<gene>
    <name evidence="11" type="ORF">Cflav_PD2276</name>
</gene>
<keyword evidence="5" id="KW-0547">Nucleotide-binding</keyword>
<dbReference type="GO" id="GO:0000155">
    <property type="term" value="F:phosphorelay sensor kinase activity"/>
    <property type="evidence" value="ECO:0007669"/>
    <property type="project" value="InterPro"/>
</dbReference>
<dbReference type="PANTHER" id="PTHR43065:SF10">
    <property type="entry name" value="PEROXIDE STRESS-ACTIVATED HISTIDINE KINASE MAK3"/>
    <property type="match status" value="1"/>
</dbReference>
<evidence type="ECO:0000256" key="7">
    <source>
        <dbReference type="ARBA" id="ARBA00022840"/>
    </source>
</evidence>
<dbReference type="PANTHER" id="PTHR43065">
    <property type="entry name" value="SENSOR HISTIDINE KINASE"/>
    <property type="match status" value="1"/>
</dbReference>
<sequence length="453" mass="50702" precursor="true">MTAIKLRLIGFALAIFFVALMIAWAAHASWLRVERLSDKMNTAHIGSFQTADYFRANFQELNYTLLKYHVRQDTKDRQAFLRGLNEQNAWIDAQRPTLLTPKEGRIMDQINAAYDDYFAASTNLLKKIETSPQVRQAEFADFEKVERESDTLLKLANELVAAHQESLNRFISDSQKSLNFLRGLIFGSLFLLLVLGAWLASVVYRDMINPLRLRLVESTAMIERQEKLASLGVLAAGVAHEIRNPLTAIKARLFTQQKALTVGSPELEDALVIGNEINRLERIVKDFLQFARPADPKLKLMSAEKTLRDVRDLMALQLERSSIDMKLELNSAGQILADAAQIKQVLINLVQNAAESIPQKGTVTLRERKDVTRLNGQSVPVVILEVEDTGNGISAEVQKRLFDPFFTTKDSGTGLGLSIAARIIQKHGGLLEFQTQVNRGTTFGIVLPEANNS</sequence>
<evidence type="ECO:0000256" key="5">
    <source>
        <dbReference type="ARBA" id="ARBA00022741"/>
    </source>
</evidence>
<dbReference type="InterPro" id="IPR004358">
    <property type="entry name" value="Sig_transdc_His_kin-like_C"/>
</dbReference>
<dbReference type="Gene3D" id="1.10.287.130">
    <property type="match status" value="1"/>
</dbReference>
<evidence type="ECO:0000256" key="2">
    <source>
        <dbReference type="ARBA" id="ARBA00012438"/>
    </source>
</evidence>
<dbReference type="InterPro" id="IPR003661">
    <property type="entry name" value="HisK_dim/P_dom"/>
</dbReference>
<dbReference type="STRING" id="320771.Cflav_PD2276"/>
<keyword evidence="9" id="KW-0472">Membrane</keyword>
<keyword evidence="9" id="KW-0812">Transmembrane</keyword>
<reference evidence="11 12" key="1">
    <citation type="journal article" date="2011" name="J. Bacteriol.">
        <title>Genome sequence of 'Pedosphaera parvula' Ellin514, an aerobic Verrucomicrobial isolate from pasture soil.</title>
        <authorList>
            <person name="Kant R."/>
            <person name="van Passel M.W."/>
            <person name="Sangwan P."/>
            <person name="Palva A."/>
            <person name="Lucas S."/>
            <person name="Copeland A."/>
            <person name="Lapidus A."/>
            <person name="Glavina Del Rio T."/>
            <person name="Dalin E."/>
            <person name="Tice H."/>
            <person name="Bruce D."/>
            <person name="Goodwin L."/>
            <person name="Pitluck S."/>
            <person name="Chertkov O."/>
            <person name="Larimer F.W."/>
            <person name="Land M.L."/>
            <person name="Hauser L."/>
            <person name="Brettin T.S."/>
            <person name="Detter J.C."/>
            <person name="Han S."/>
            <person name="de Vos W.M."/>
            <person name="Janssen P.H."/>
            <person name="Smidt H."/>
        </authorList>
    </citation>
    <scope>NUCLEOTIDE SEQUENCE [LARGE SCALE GENOMIC DNA]</scope>
    <source>
        <strain evidence="11 12">Ellin514</strain>
    </source>
</reference>
<dbReference type="SUPFAM" id="SSF47384">
    <property type="entry name" value="Homodimeric domain of signal transducing histidine kinase"/>
    <property type="match status" value="1"/>
</dbReference>
<evidence type="ECO:0000256" key="1">
    <source>
        <dbReference type="ARBA" id="ARBA00000085"/>
    </source>
</evidence>
<keyword evidence="7" id="KW-0067">ATP-binding</keyword>
<protein>
    <recommendedName>
        <fullName evidence="2">histidine kinase</fullName>
        <ecNumber evidence="2">2.7.13.3</ecNumber>
    </recommendedName>
</protein>
<evidence type="ECO:0000256" key="6">
    <source>
        <dbReference type="ARBA" id="ARBA00022777"/>
    </source>
</evidence>
<dbReference type="Pfam" id="PF02518">
    <property type="entry name" value="HATPase_c"/>
    <property type="match status" value="1"/>
</dbReference>
<dbReference type="Proteomes" id="UP000003688">
    <property type="component" value="Unassembled WGS sequence"/>
</dbReference>
<evidence type="ECO:0000256" key="4">
    <source>
        <dbReference type="ARBA" id="ARBA00022679"/>
    </source>
</evidence>
<dbReference type="EMBL" id="ABOX02000028">
    <property type="protein sequence ID" value="EEF59432.1"/>
    <property type="molecule type" value="Genomic_DNA"/>
</dbReference>
<keyword evidence="8" id="KW-0902">Two-component regulatory system</keyword>
<dbReference type="SMART" id="SM00387">
    <property type="entry name" value="HATPase_c"/>
    <property type="match status" value="1"/>
</dbReference>
<dbReference type="InterPro" id="IPR003594">
    <property type="entry name" value="HATPase_dom"/>
</dbReference>
<comment type="caution">
    <text evidence="11">The sequence shown here is derived from an EMBL/GenBank/DDBJ whole genome shotgun (WGS) entry which is preliminary data.</text>
</comment>
<dbReference type="InterPro" id="IPR036890">
    <property type="entry name" value="HATPase_C_sf"/>
</dbReference>
<accession>B9XL81</accession>
<dbReference type="AlphaFoldDB" id="B9XL81"/>
<dbReference type="RefSeq" id="WP_007416572.1">
    <property type="nucleotide sequence ID" value="NZ_ABOX02000028.1"/>
</dbReference>
<name>B9XL81_PEDPL</name>
<keyword evidence="9" id="KW-1133">Transmembrane helix</keyword>
<dbReference type="SMART" id="SM00388">
    <property type="entry name" value="HisKA"/>
    <property type="match status" value="1"/>
</dbReference>
<dbReference type="OrthoDB" id="178645at2"/>
<feature type="domain" description="Histidine kinase" evidence="10">
    <location>
        <begin position="237"/>
        <end position="451"/>
    </location>
</feature>
<dbReference type="EC" id="2.7.13.3" evidence="2"/>
<evidence type="ECO:0000313" key="12">
    <source>
        <dbReference type="Proteomes" id="UP000003688"/>
    </source>
</evidence>
<keyword evidence="12" id="KW-1185">Reference proteome</keyword>
<keyword evidence="3" id="KW-0597">Phosphoprotein</keyword>
<evidence type="ECO:0000259" key="10">
    <source>
        <dbReference type="PROSITE" id="PS50109"/>
    </source>
</evidence>
<evidence type="ECO:0000256" key="3">
    <source>
        <dbReference type="ARBA" id="ARBA00022553"/>
    </source>
</evidence>
<feature type="transmembrane region" description="Helical" evidence="9">
    <location>
        <begin position="180"/>
        <end position="204"/>
    </location>
</feature>
<dbReference type="Gene3D" id="3.30.565.10">
    <property type="entry name" value="Histidine kinase-like ATPase, C-terminal domain"/>
    <property type="match status" value="1"/>
</dbReference>
<proteinExistence type="predicted"/>
<dbReference type="InterPro" id="IPR036097">
    <property type="entry name" value="HisK_dim/P_sf"/>
</dbReference>
<dbReference type="SUPFAM" id="SSF55874">
    <property type="entry name" value="ATPase domain of HSP90 chaperone/DNA topoisomerase II/histidine kinase"/>
    <property type="match status" value="1"/>
</dbReference>
<dbReference type="PRINTS" id="PR00344">
    <property type="entry name" value="BCTRLSENSOR"/>
</dbReference>
<evidence type="ECO:0000256" key="9">
    <source>
        <dbReference type="SAM" id="Phobius"/>
    </source>
</evidence>
<dbReference type="PROSITE" id="PS50109">
    <property type="entry name" value="HIS_KIN"/>
    <property type="match status" value="1"/>
</dbReference>
<dbReference type="CDD" id="cd00082">
    <property type="entry name" value="HisKA"/>
    <property type="match status" value="1"/>
</dbReference>
<evidence type="ECO:0000256" key="8">
    <source>
        <dbReference type="ARBA" id="ARBA00023012"/>
    </source>
</evidence>
<comment type="catalytic activity">
    <reaction evidence="1">
        <text>ATP + protein L-histidine = ADP + protein N-phospho-L-histidine.</text>
        <dbReference type="EC" id="2.7.13.3"/>
    </reaction>
</comment>
<evidence type="ECO:0000313" key="11">
    <source>
        <dbReference type="EMBL" id="EEF59432.1"/>
    </source>
</evidence>